<feature type="region of interest" description="Disordered" evidence="2">
    <location>
        <begin position="133"/>
        <end position="154"/>
    </location>
</feature>
<comment type="caution">
    <text evidence="4">The sequence shown here is derived from an EMBL/GenBank/DDBJ whole genome shotgun (WGS) entry which is preliminary data.</text>
</comment>
<feature type="domain" description="C2H2-type" evidence="3">
    <location>
        <begin position="374"/>
        <end position="405"/>
    </location>
</feature>
<reference evidence="4 5" key="1">
    <citation type="journal article" date="2024" name="Commun. Biol.">
        <title>Comparative genomic analysis of thermophilic fungi reveals convergent evolutionary adaptations and gene losses.</title>
        <authorList>
            <person name="Steindorff A.S."/>
            <person name="Aguilar-Pontes M.V."/>
            <person name="Robinson A.J."/>
            <person name="Andreopoulos B."/>
            <person name="LaButti K."/>
            <person name="Kuo A."/>
            <person name="Mondo S."/>
            <person name="Riley R."/>
            <person name="Otillar R."/>
            <person name="Haridas S."/>
            <person name="Lipzen A."/>
            <person name="Grimwood J."/>
            <person name="Schmutz J."/>
            <person name="Clum A."/>
            <person name="Reid I.D."/>
            <person name="Moisan M.C."/>
            <person name="Butler G."/>
            <person name="Nguyen T.T.M."/>
            <person name="Dewar K."/>
            <person name="Conant G."/>
            <person name="Drula E."/>
            <person name="Henrissat B."/>
            <person name="Hansel C."/>
            <person name="Singer S."/>
            <person name="Hutchinson M.I."/>
            <person name="de Vries R.P."/>
            <person name="Natvig D.O."/>
            <person name="Powell A.J."/>
            <person name="Tsang A."/>
            <person name="Grigoriev I.V."/>
        </authorList>
    </citation>
    <scope>NUCLEOTIDE SEQUENCE [LARGE SCALE GENOMIC DNA]</scope>
    <source>
        <strain evidence="4 5">CBS 620.91</strain>
    </source>
</reference>
<feature type="compositionally biased region" description="Basic and acidic residues" evidence="2">
    <location>
        <begin position="592"/>
        <end position="602"/>
    </location>
</feature>
<feature type="region of interest" description="Disordered" evidence="2">
    <location>
        <begin position="192"/>
        <end position="225"/>
    </location>
</feature>
<feature type="compositionally biased region" description="Low complexity" evidence="2">
    <location>
        <begin position="80"/>
        <end position="96"/>
    </location>
</feature>
<feature type="compositionally biased region" description="Basic and acidic residues" evidence="2">
    <location>
        <begin position="62"/>
        <end position="78"/>
    </location>
</feature>
<feature type="compositionally biased region" description="Basic and acidic residues" evidence="2">
    <location>
        <begin position="97"/>
        <end position="108"/>
    </location>
</feature>
<dbReference type="Proteomes" id="UP001583172">
    <property type="component" value="Unassembled WGS sequence"/>
</dbReference>
<evidence type="ECO:0000313" key="4">
    <source>
        <dbReference type="EMBL" id="KAL1840661.1"/>
    </source>
</evidence>
<keyword evidence="1" id="KW-0479">Metal-binding</keyword>
<feature type="compositionally biased region" description="Low complexity" evidence="2">
    <location>
        <begin position="708"/>
        <end position="723"/>
    </location>
</feature>
<feature type="compositionally biased region" description="Acidic residues" evidence="2">
    <location>
        <begin position="687"/>
        <end position="697"/>
    </location>
</feature>
<feature type="region of interest" description="Disordered" evidence="2">
    <location>
        <begin position="549"/>
        <end position="723"/>
    </location>
</feature>
<feature type="compositionally biased region" description="Basic and acidic residues" evidence="2">
    <location>
        <begin position="549"/>
        <end position="574"/>
    </location>
</feature>
<gene>
    <name evidence="4" type="ORF">VTJ49DRAFT_211</name>
</gene>
<feature type="compositionally biased region" description="Polar residues" evidence="2">
    <location>
        <begin position="12"/>
        <end position="61"/>
    </location>
</feature>
<feature type="region of interest" description="Disordered" evidence="2">
    <location>
        <begin position="395"/>
        <end position="467"/>
    </location>
</feature>
<feature type="compositionally biased region" description="Pro residues" evidence="2">
    <location>
        <begin position="404"/>
        <end position="414"/>
    </location>
</feature>
<evidence type="ECO:0000259" key="3">
    <source>
        <dbReference type="PROSITE" id="PS50157"/>
    </source>
</evidence>
<keyword evidence="5" id="KW-1185">Reference proteome</keyword>
<feature type="compositionally biased region" description="Low complexity" evidence="2">
    <location>
        <begin position="650"/>
        <end position="666"/>
    </location>
</feature>
<name>A0ABR3VHS6_HUMIN</name>
<dbReference type="EMBL" id="JAZGSY010000103">
    <property type="protein sequence ID" value="KAL1840661.1"/>
    <property type="molecule type" value="Genomic_DNA"/>
</dbReference>
<proteinExistence type="predicted"/>
<dbReference type="InterPro" id="IPR013087">
    <property type="entry name" value="Znf_C2H2_type"/>
</dbReference>
<keyword evidence="1" id="KW-0863">Zinc-finger</keyword>
<keyword evidence="1" id="KW-0862">Zinc</keyword>
<feature type="region of interest" description="Disordered" evidence="2">
    <location>
        <begin position="490"/>
        <end position="515"/>
    </location>
</feature>
<evidence type="ECO:0000256" key="2">
    <source>
        <dbReference type="SAM" id="MobiDB-lite"/>
    </source>
</evidence>
<protein>
    <recommendedName>
        <fullName evidence="3">C2H2-type domain-containing protein</fullName>
    </recommendedName>
</protein>
<feature type="compositionally biased region" description="Polar residues" evidence="2">
    <location>
        <begin position="575"/>
        <end position="587"/>
    </location>
</feature>
<evidence type="ECO:0000313" key="5">
    <source>
        <dbReference type="Proteomes" id="UP001583172"/>
    </source>
</evidence>
<evidence type="ECO:0000256" key="1">
    <source>
        <dbReference type="PROSITE-ProRule" id="PRU00042"/>
    </source>
</evidence>
<organism evidence="4 5">
    <name type="scientific">Humicola insolens</name>
    <name type="common">Soft-rot fungus</name>
    <dbReference type="NCBI Taxonomy" id="85995"/>
    <lineage>
        <taxon>Eukaryota</taxon>
        <taxon>Fungi</taxon>
        <taxon>Dikarya</taxon>
        <taxon>Ascomycota</taxon>
        <taxon>Pezizomycotina</taxon>
        <taxon>Sordariomycetes</taxon>
        <taxon>Sordariomycetidae</taxon>
        <taxon>Sordariales</taxon>
        <taxon>Chaetomiaceae</taxon>
        <taxon>Mycothermus</taxon>
    </lineage>
</organism>
<accession>A0ABR3VHS6</accession>
<feature type="compositionally biased region" description="Polar residues" evidence="2">
    <location>
        <begin position="603"/>
        <end position="620"/>
    </location>
</feature>
<dbReference type="PROSITE" id="PS50157">
    <property type="entry name" value="ZINC_FINGER_C2H2_2"/>
    <property type="match status" value="1"/>
</dbReference>
<feature type="region of interest" description="Disordered" evidence="2">
    <location>
        <begin position="1"/>
        <end position="120"/>
    </location>
</feature>
<sequence length="723" mass="79200">MTAESAERPSILTPQQPLASDQPSVPVASDSTTASAVGQEYSLTPNGPGTLTATETQSAETVTRHMAKDRVDETRADPFKSPQASQPTQQQQLDTKLPQDEHTQHPEKQQQQQHVDSAEQRQKLVSLAQLVNSAQQHQHWQQPEPARAGDKFGPRIGSTRAINRAIDRVSGDPCAAPNCSTSVAANKPVIMDPPAARKSSQPQRPASIPMGFPSPTRDYANSNPKFVDDTARIRDFGGKMVAEAKQELMAHFTTEILDEVADVIIERASDGFLDKCLEKRLLTIEAKPLINMLAKAERLGYEPTDIVQDGQERVIPQGTQQPTATTTQALADNDARRFQCLDCYRTFVFEDAFNYHKKWRVCMIDPPSAEGFTYACPDCGEGFVRAEDREAHLENRACGDHGQPPRPRPGPGRPPKTVQPFKDPTATPPPAQSRHHTPGIPGPKLPQQSTPASGKKYLGTPSDPYAHLTPEMREQMEQELREAELKYAPRFHEAHQIPDEETRRQKLDGLRNSFGTKQSMIRKKYGVRLRERRTKAEIIAEKERMGLATLEKVREPERPTPETDAIERAAKEGTKSGSGWTAANTPRANAVWEDHGAKRQRLDQSGTYKSPYTATAANDTPTRKTPLPALQPARVYEQSGARVEVHEPARPGTSASASGSATPTGSERGASGECASASAPQPVIVDDSSDDDDDEDIPSTLPSHVRKSLASSSSPASLLQNNP</sequence>
<feature type="compositionally biased region" description="Basic and acidic residues" evidence="2">
    <location>
        <begin position="490"/>
        <end position="509"/>
    </location>
</feature>